<protein>
    <submittedName>
        <fullName evidence="2">Uncharacterized protein</fullName>
    </submittedName>
</protein>
<dbReference type="AlphaFoldDB" id="U1GA44"/>
<reference evidence="3" key="1">
    <citation type="journal article" date="2014" name="BMC Genomics">
        <title>Genome characteristics reveal the impact of lichenization on lichen-forming fungus Endocarpon pusillum Hedwig (Verrucariales, Ascomycota).</title>
        <authorList>
            <person name="Wang Y.-Y."/>
            <person name="Liu B."/>
            <person name="Zhang X.-Y."/>
            <person name="Zhou Q.-M."/>
            <person name="Zhang T."/>
            <person name="Li H."/>
            <person name="Yu Y.-F."/>
            <person name="Zhang X.-L."/>
            <person name="Hao X.-Y."/>
            <person name="Wang M."/>
            <person name="Wang L."/>
            <person name="Wei J.-C."/>
        </authorList>
    </citation>
    <scope>NUCLEOTIDE SEQUENCE [LARGE SCALE GENOMIC DNA]</scope>
    <source>
        <strain evidence="3">Z07020 / HMAS-L-300199</strain>
    </source>
</reference>
<evidence type="ECO:0000313" key="2">
    <source>
        <dbReference type="EMBL" id="ERF74377.1"/>
    </source>
</evidence>
<dbReference type="Proteomes" id="UP000019373">
    <property type="component" value="Unassembled WGS sequence"/>
</dbReference>
<accession>U1GA44</accession>
<proteinExistence type="predicted"/>
<dbReference type="EMBL" id="KE720882">
    <property type="protein sequence ID" value="ERF74377.1"/>
    <property type="molecule type" value="Genomic_DNA"/>
</dbReference>
<evidence type="ECO:0000313" key="3">
    <source>
        <dbReference type="Proteomes" id="UP000019373"/>
    </source>
</evidence>
<dbReference type="GeneID" id="19237118"/>
<sequence>MADSAESEPGPRLRSCCAKKKSPELTPLERARRGAEAVVMRNGVVEAAEELGLDLGKLSPGSVK</sequence>
<dbReference type="HOGENOM" id="CLU_2867642_0_0_1"/>
<feature type="region of interest" description="Disordered" evidence="1">
    <location>
        <begin position="1"/>
        <end position="21"/>
    </location>
</feature>
<organism evidence="2 3">
    <name type="scientific">Endocarpon pusillum (strain Z07020 / HMAS-L-300199)</name>
    <name type="common">Lichen-forming fungus</name>
    <dbReference type="NCBI Taxonomy" id="1263415"/>
    <lineage>
        <taxon>Eukaryota</taxon>
        <taxon>Fungi</taxon>
        <taxon>Dikarya</taxon>
        <taxon>Ascomycota</taxon>
        <taxon>Pezizomycotina</taxon>
        <taxon>Eurotiomycetes</taxon>
        <taxon>Chaetothyriomycetidae</taxon>
        <taxon>Verrucariales</taxon>
        <taxon>Verrucariaceae</taxon>
        <taxon>Endocarpon</taxon>
    </lineage>
</organism>
<gene>
    <name evidence="2" type="ORF">EPUS_02064</name>
</gene>
<evidence type="ECO:0000256" key="1">
    <source>
        <dbReference type="SAM" id="MobiDB-lite"/>
    </source>
</evidence>
<dbReference type="RefSeq" id="XP_007800087.1">
    <property type="nucleotide sequence ID" value="XM_007801896.1"/>
</dbReference>
<name>U1GA44_ENDPU</name>
<keyword evidence="3" id="KW-1185">Reference proteome</keyword>